<protein>
    <submittedName>
        <fullName evidence="1">Uncharacterized protein</fullName>
    </submittedName>
</protein>
<sequence length="76" mass="8320">MYVAKLSKHSQLSVVTECRNLCAVAVARDVIKGCRQMTGFRPRVSAQGGAELKGVTTSAHRLADNEGLLHQRRIID</sequence>
<evidence type="ECO:0000313" key="2">
    <source>
        <dbReference type="Proteomes" id="UP000837857"/>
    </source>
</evidence>
<reference evidence="1" key="1">
    <citation type="submission" date="2022-03" db="EMBL/GenBank/DDBJ databases">
        <authorList>
            <person name="Martin H S."/>
        </authorList>
    </citation>
    <scope>NUCLEOTIDE SEQUENCE</scope>
</reference>
<dbReference type="Proteomes" id="UP000837857">
    <property type="component" value="Chromosome 24"/>
</dbReference>
<name>A0ABN8ILT0_9NEOP</name>
<feature type="non-terminal residue" evidence="1">
    <location>
        <position position="76"/>
    </location>
</feature>
<accession>A0ABN8ILT0</accession>
<keyword evidence="2" id="KW-1185">Reference proteome</keyword>
<evidence type="ECO:0000313" key="1">
    <source>
        <dbReference type="EMBL" id="CAH2057470.1"/>
    </source>
</evidence>
<dbReference type="EMBL" id="OW152836">
    <property type="protein sequence ID" value="CAH2057470.1"/>
    <property type="molecule type" value="Genomic_DNA"/>
</dbReference>
<gene>
    <name evidence="1" type="ORF">IPOD504_LOCUS10258</name>
</gene>
<organism evidence="1 2">
    <name type="scientific">Iphiclides podalirius</name>
    <name type="common">scarce swallowtail</name>
    <dbReference type="NCBI Taxonomy" id="110791"/>
    <lineage>
        <taxon>Eukaryota</taxon>
        <taxon>Metazoa</taxon>
        <taxon>Ecdysozoa</taxon>
        <taxon>Arthropoda</taxon>
        <taxon>Hexapoda</taxon>
        <taxon>Insecta</taxon>
        <taxon>Pterygota</taxon>
        <taxon>Neoptera</taxon>
        <taxon>Endopterygota</taxon>
        <taxon>Lepidoptera</taxon>
        <taxon>Glossata</taxon>
        <taxon>Ditrysia</taxon>
        <taxon>Papilionoidea</taxon>
        <taxon>Papilionidae</taxon>
        <taxon>Papilioninae</taxon>
        <taxon>Iphiclides</taxon>
    </lineage>
</organism>
<proteinExistence type="predicted"/>